<dbReference type="Proteomes" id="UP000724657">
    <property type="component" value="Unassembled WGS sequence"/>
</dbReference>
<evidence type="ECO:0000313" key="1">
    <source>
        <dbReference type="EMBL" id="MBU3842405.1"/>
    </source>
</evidence>
<name>A0A9E2KZN8_9FUSO</name>
<sequence length="188" mass="23020">MLIIKEKILEKYSTSELKAIFEDWFLYFKRSDFKGELYNIAYYLNIEDLEYSLEEFKIDYPKLANNKEVATIFKLYKSGMSLQHWGEKFDKDTNHLKKQLKNGYIYNSTSIPKEFFKYVDMNIDISEFRIELYKNHIELYGEKEKLETFRRRYSLKERVYFEKYKNSYHLAFKGFLAGYITYIKREDN</sequence>
<dbReference type="AlphaFoldDB" id="A0A9E2KZN8"/>
<organism evidence="1 2">
    <name type="scientific">Candidatus Fusobacterium pullicola</name>
    <dbReference type="NCBI Taxonomy" id="2838601"/>
    <lineage>
        <taxon>Bacteria</taxon>
        <taxon>Fusobacteriati</taxon>
        <taxon>Fusobacteriota</taxon>
        <taxon>Fusobacteriia</taxon>
        <taxon>Fusobacteriales</taxon>
        <taxon>Fusobacteriaceae</taxon>
        <taxon>Fusobacterium</taxon>
    </lineage>
</organism>
<dbReference type="EMBL" id="JAHLFN010000054">
    <property type="protein sequence ID" value="MBU3842405.1"/>
    <property type="molecule type" value="Genomic_DNA"/>
</dbReference>
<reference evidence="1" key="2">
    <citation type="submission" date="2021-04" db="EMBL/GenBank/DDBJ databases">
        <authorList>
            <person name="Gilroy R."/>
        </authorList>
    </citation>
    <scope>NUCLEOTIDE SEQUENCE</scope>
    <source>
        <strain evidence="1">A6-441</strain>
    </source>
</reference>
<accession>A0A9E2KZN8</accession>
<gene>
    <name evidence="1" type="ORF">IAA47_05410</name>
</gene>
<comment type="caution">
    <text evidence="1">The sequence shown here is derived from an EMBL/GenBank/DDBJ whole genome shotgun (WGS) entry which is preliminary data.</text>
</comment>
<proteinExistence type="predicted"/>
<evidence type="ECO:0000313" key="2">
    <source>
        <dbReference type="Proteomes" id="UP000724657"/>
    </source>
</evidence>
<protein>
    <submittedName>
        <fullName evidence="1">Uncharacterized protein</fullName>
    </submittedName>
</protein>
<reference evidence="1" key="1">
    <citation type="journal article" date="2021" name="PeerJ">
        <title>Extensive microbial diversity within the chicken gut microbiome revealed by metagenomics and culture.</title>
        <authorList>
            <person name="Gilroy R."/>
            <person name="Ravi A."/>
            <person name="Getino M."/>
            <person name="Pursley I."/>
            <person name="Horton D.L."/>
            <person name="Alikhan N.F."/>
            <person name="Baker D."/>
            <person name="Gharbi K."/>
            <person name="Hall N."/>
            <person name="Watson M."/>
            <person name="Adriaenssens E.M."/>
            <person name="Foster-Nyarko E."/>
            <person name="Jarju S."/>
            <person name="Secka A."/>
            <person name="Antonio M."/>
            <person name="Oren A."/>
            <person name="Chaudhuri R.R."/>
            <person name="La Ragione R."/>
            <person name="Hildebrand F."/>
            <person name="Pallen M.J."/>
        </authorList>
    </citation>
    <scope>NUCLEOTIDE SEQUENCE</scope>
    <source>
        <strain evidence="1">A6-441</strain>
    </source>
</reference>